<evidence type="ECO:0000256" key="4">
    <source>
        <dbReference type="ARBA" id="ARBA00023239"/>
    </source>
</evidence>
<dbReference type="Proteomes" id="UP000461880">
    <property type="component" value="Unassembled WGS sequence"/>
</dbReference>
<dbReference type="GO" id="GO:0009089">
    <property type="term" value="P:lysine biosynthetic process via diaminopimelate"/>
    <property type="evidence" value="ECO:0007669"/>
    <property type="project" value="UniProtKB-UniRule"/>
</dbReference>
<name>A0A7X2NUA1_9FIRM</name>
<dbReference type="Gene3D" id="2.40.37.10">
    <property type="entry name" value="Lyase, Ornithine Decarboxylase, Chain A, domain 1"/>
    <property type="match status" value="1"/>
</dbReference>
<organism evidence="10 11">
    <name type="scientific">Stecheria intestinalis</name>
    <dbReference type="NCBI Taxonomy" id="2606630"/>
    <lineage>
        <taxon>Bacteria</taxon>
        <taxon>Bacillati</taxon>
        <taxon>Bacillota</taxon>
        <taxon>Erysipelotrichia</taxon>
        <taxon>Erysipelotrichales</taxon>
        <taxon>Erysipelotrichaceae</taxon>
        <taxon>Stecheria</taxon>
    </lineage>
</organism>
<dbReference type="InterPro" id="IPR002986">
    <property type="entry name" value="DAP_deCOOHase_LysA"/>
</dbReference>
<feature type="binding site" evidence="5">
    <location>
        <position position="358"/>
    </location>
    <ligand>
        <name>substrate</name>
    </ligand>
</feature>
<keyword evidence="5 8" id="KW-0457">Lysine biosynthesis</keyword>
<dbReference type="PANTHER" id="PTHR43727">
    <property type="entry name" value="DIAMINOPIMELATE DECARBOXYLASE"/>
    <property type="match status" value="1"/>
</dbReference>
<feature type="domain" description="Orn/DAP/Arg decarboxylase 2 N-terminal" evidence="9">
    <location>
        <begin position="30"/>
        <end position="268"/>
    </location>
</feature>
<feature type="binding site" evidence="5">
    <location>
        <position position="300"/>
    </location>
    <ligand>
        <name>substrate</name>
    </ligand>
</feature>
<evidence type="ECO:0000256" key="7">
    <source>
        <dbReference type="PIRSR" id="PIRSR600183-50"/>
    </source>
</evidence>
<keyword evidence="11" id="KW-1185">Reference proteome</keyword>
<keyword evidence="2 5" id="KW-0210">Decarboxylase</keyword>
<dbReference type="PRINTS" id="PR01181">
    <property type="entry name" value="DAPDCRBXLASE"/>
</dbReference>
<dbReference type="InterPro" id="IPR029066">
    <property type="entry name" value="PLP-binding_barrel"/>
</dbReference>
<comment type="caution">
    <text evidence="10">The sequence shown here is derived from an EMBL/GenBank/DDBJ whole genome shotgun (WGS) entry which is preliminary data.</text>
</comment>
<evidence type="ECO:0000256" key="2">
    <source>
        <dbReference type="ARBA" id="ARBA00022793"/>
    </source>
</evidence>
<keyword evidence="5" id="KW-0028">Amino-acid biosynthesis</keyword>
<comment type="similarity">
    <text evidence="5">Belongs to the Orn/Lys/Arg decarboxylase class-II family. LysA subfamily.</text>
</comment>
<proteinExistence type="inferred from homology"/>
<dbReference type="InterPro" id="IPR000183">
    <property type="entry name" value="Orn/DAP/Arg_de-COase"/>
</dbReference>
<feature type="binding site" evidence="5">
    <location>
        <begin position="261"/>
        <end position="264"/>
    </location>
    <ligand>
        <name>pyridoxal 5'-phosphate</name>
        <dbReference type="ChEBI" id="CHEBI:597326"/>
    </ligand>
</feature>
<feature type="binding site" evidence="5">
    <location>
        <position position="221"/>
    </location>
    <ligand>
        <name>pyridoxal 5'-phosphate</name>
        <dbReference type="ChEBI" id="CHEBI:597326"/>
    </ligand>
</feature>
<feature type="modified residue" description="N6-(pyridoxal phosphate)lysine" evidence="5 7">
    <location>
        <position position="53"/>
    </location>
</feature>
<dbReference type="Pfam" id="PF02784">
    <property type="entry name" value="Orn_Arg_deC_N"/>
    <property type="match status" value="1"/>
</dbReference>
<dbReference type="EC" id="4.1.1.20" evidence="5 6"/>
<dbReference type="GO" id="GO:0030170">
    <property type="term" value="F:pyridoxal phosphate binding"/>
    <property type="evidence" value="ECO:0007669"/>
    <property type="project" value="UniProtKB-UniRule"/>
</dbReference>
<keyword evidence="3 5" id="KW-0663">Pyridoxal phosphate</keyword>
<dbReference type="GO" id="GO:0008836">
    <property type="term" value="F:diaminopimelate decarboxylase activity"/>
    <property type="evidence" value="ECO:0007669"/>
    <property type="project" value="UniProtKB-UniRule"/>
</dbReference>
<evidence type="ECO:0000259" key="9">
    <source>
        <dbReference type="Pfam" id="PF02784"/>
    </source>
</evidence>
<dbReference type="EMBL" id="VUMN01000026">
    <property type="protein sequence ID" value="MSS59258.1"/>
    <property type="molecule type" value="Genomic_DNA"/>
</dbReference>
<comment type="function">
    <text evidence="5">Specifically catalyzes the decarboxylation of meso-diaminopimelate (meso-DAP) to L-lysine.</text>
</comment>
<protein>
    <recommendedName>
        <fullName evidence="5 6">Diaminopimelate decarboxylase</fullName>
        <shortName evidence="5">DAP decarboxylase</shortName>
        <shortName evidence="5">DAPDC</shortName>
        <ecNumber evidence="5 6">4.1.1.20</ecNumber>
    </recommendedName>
</protein>
<evidence type="ECO:0000256" key="8">
    <source>
        <dbReference type="RuleBase" id="RU003738"/>
    </source>
</evidence>
<dbReference type="Gene3D" id="3.20.20.10">
    <property type="entry name" value="Alanine racemase"/>
    <property type="match status" value="1"/>
</dbReference>
<accession>A0A7X2NUA1</accession>
<keyword evidence="4 5" id="KW-0456">Lyase</keyword>
<dbReference type="InterPro" id="IPR022644">
    <property type="entry name" value="De-COase2_N"/>
</dbReference>
<feature type="binding site" evidence="5">
    <location>
        <position position="264"/>
    </location>
    <ligand>
        <name>substrate</name>
    </ligand>
</feature>
<comment type="subunit">
    <text evidence="5">Homodimer.</text>
</comment>
<gene>
    <name evidence="5 10" type="primary">lysA</name>
    <name evidence="10" type="ORF">FYJ51_10155</name>
</gene>
<dbReference type="SUPFAM" id="SSF51419">
    <property type="entry name" value="PLP-binding barrel"/>
    <property type="match status" value="1"/>
</dbReference>
<evidence type="ECO:0000256" key="5">
    <source>
        <dbReference type="HAMAP-Rule" id="MF_02120"/>
    </source>
</evidence>
<dbReference type="AlphaFoldDB" id="A0A7X2NUA1"/>
<reference evidence="10 11" key="1">
    <citation type="submission" date="2019-08" db="EMBL/GenBank/DDBJ databases">
        <title>In-depth cultivation of the pig gut microbiome towards novel bacterial diversity and tailored functional studies.</title>
        <authorList>
            <person name="Wylensek D."/>
            <person name="Hitch T.C.A."/>
            <person name="Clavel T."/>
        </authorList>
    </citation>
    <scope>NUCLEOTIDE SEQUENCE [LARGE SCALE GENOMIC DNA]</scope>
    <source>
        <strain evidence="10 11">Oil+RF-744-GAM-WT-6</strain>
    </source>
</reference>
<evidence type="ECO:0000256" key="6">
    <source>
        <dbReference type="NCBIfam" id="TIGR01048"/>
    </source>
</evidence>
<feature type="active site" description="Proton donor" evidence="7">
    <location>
        <position position="329"/>
    </location>
</feature>
<evidence type="ECO:0000256" key="1">
    <source>
        <dbReference type="ARBA" id="ARBA00001933"/>
    </source>
</evidence>
<evidence type="ECO:0000313" key="11">
    <source>
        <dbReference type="Proteomes" id="UP000461880"/>
    </source>
</evidence>
<dbReference type="SUPFAM" id="SSF50621">
    <property type="entry name" value="Alanine racemase C-terminal domain-like"/>
    <property type="match status" value="1"/>
</dbReference>
<dbReference type="CDD" id="cd06828">
    <property type="entry name" value="PLPDE_III_DapDC"/>
    <property type="match status" value="1"/>
</dbReference>
<sequence length="398" mass="44343">MDRLILKKEQAEELIRKYGSPLYVYEEEVLRERCREVRTLLALKTYHPQYSAKANSNIELLKIIREEGLDVDAMSPGEVVQERAAGFEADQIMYCSGNMSEAEMRYAHDHAGILILDSLSQADRYGTLFLGSEMGIRVNPGIGAGHDAKVITGGKTKFGVLSEDLKEISEILQKHSLKLIALHEHVGSLFLDDTVFLEAAEILLKLAQQFPDVRILDFGGGLGVPYNGEERLDLNRLGRRLTDLIASSEQKSGRTYEIRIEPGRYIVAESSMLLGTVTDIKESAGVKYLGTDIGFNVLLRPVLYHAHHRIHGYSDSEEQETYTVCGNLCESGDILAEGEQLPCMRIGDLIGIENAGAYGFSMSSDYNGRLRPAEVLLSDGTDRLIRKRESMEDLVNQI</sequence>
<dbReference type="HAMAP" id="MF_02120">
    <property type="entry name" value="LysA"/>
    <property type="match status" value="1"/>
</dbReference>
<feature type="binding site" evidence="5">
    <location>
        <position position="330"/>
    </location>
    <ligand>
        <name>substrate</name>
    </ligand>
</feature>
<comment type="cofactor">
    <cofactor evidence="1 5 7 8">
        <name>pyridoxal 5'-phosphate</name>
        <dbReference type="ChEBI" id="CHEBI:597326"/>
    </cofactor>
</comment>
<dbReference type="PANTHER" id="PTHR43727:SF2">
    <property type="entry name" value="GROUP IV DECARBOXYLASE"/>
    <property type="match status" value="1"/>
</dbReference>
<comment type="pathway">
    <text evidence="5 8">Amino-acid biosynthesis; L-lysine biosynthesis via DAP pathway; L-lysine from DL-2,6-diaminopimelate: step 1/1.</text>
</comment>
<comment type="catalytic activity">
    <reaction evidence="5 8">
        <text>meso-2,6-diaminopimelate + H(+) = L-lysine + CO2</text>
        <dbReference type="Rhea" id="RHEA:15101"/>
        <dbReference type="ChEBI" id="CHEBI:15378"/>
        <dbReference type="ChEBI" id="CHEBI:16526"/>
        <dbReference type="ChEBI" id="CHEBI:32551"/>
        <dbReference type="ChEBI" id="CHEBI:57791"/>
        <dbReference type="EC" id="4.1.1.20"/>
    </reaction>
</comment>
<evidence type="ECO:0000313" key="10">
    <source>
        <dbReference type="EMBL" id="MSS59258.1"/>
    </source>
</evidence>
<dbReference type="NCBIfam" id="TIGR01048">
    <property type="entry name" value="lysA"/>
    <property type="match status" value="1"/>
</dbReference>
<dbReference type="InterPro" id="IPR009006">
    <property type="entry name" value="Ala_racemase/Decarboxylase_C"/>
</dbReference>
<dbReference type="PRINTS" id="PR01179">
    <property type="entry name" value="ODADCRBXLASE"/>
</dbReference>
<feature type="binding site" evidence="5">
    <location>
        <position position="304"/>
    </location>
    <ligand>
        <name>substrate</name>
    </ligand>
</feature>
<feature type="binding site" evidence="5">
    <location>
        <position position="358"/>
    </location>
    <ligand>
        <name>pyridoxal 5'-phosphate</name>
        <dbReference type="ChEBI" id="CHEBI:597326"/>
    </ligand>
</feature>
<dbReference type="UniPathway" id="UPA00034">
    <property type="reaction ID" value="UER00027"/>
</dbReference>
<evidence type="ECO:0000256" key="3">
    <source>
        <dbReference type="ARBA" id="ARBA00022898"/>
    </source>
</evidence>
<dbReference type="RefSeq" id="WP_154505446.1">
    <property type="nucleotide sequence ID" value="NZ_VUMN01000026.1"/>
</dbReference>